<reference evidence="1 2" key="1">
    <citation type="submission" date="2008-12" db="EMBL/GenBank/DDBJ databases">
        <title>Annotation of Bacteroides fragilis strain 3_1_12.</title>
        <authorList>
            <consortium name="The Broad Institute Genome Sequencing Platform"/>
            <person name="Ward D."/>
            <person name="Young S.K."/>
            <person name="Kodira C.D."/>
            <person name="Zeng Q."/>
            <person name="Koehrsen M."/>
            <person name="Alvarado L."/>
            <person name="Berlin A."/>
            <person name="Borenstein D."/>
            <person name="Chen Z."/>
            <person name="Engels R."/>
            <person name="Freedman E."/>
            <person name="Gellesch M."/>
            <person name="Goldberg J."/>
            <person name="Griggs A."/>
            <person name="Gujja S."/>
            <person name="Heiman D."/>
            <person name="Hepburn T."/>
            <person name="Howarth C."/>
            <person name="Jen D."/>
            <person name="Larson L."/>
            <person name="Lewis B."/>
            <person name="Mehta T."/>
            <person name="Park D."/>
            <person name="Pearson M."/>
            <person name="Roberts A."/>
            <person name="Saif S."/>
            <person name="Shea T."/>
            <person name="Shenoy N."/>
            <person name="Sisk P."/>
            <person name="Stolte C."/>
            <person name="Sykes S."/>
            <person name="Walk T."/>
            <person name="White J."/>
            <person name="Yandava C."/>
            <person name="Allen-Vercoe E."/>
            <person name="Strauss J."/>
            <person name="Ambrose C."/>
            <person name="Lander E."/>
            <person name="Nusbaum C."/>
            <person name="Galagan J."/>
            <person name="Birren B."/>
        </authorList>
    </citation>
    <scope>NUCLEOTIDE SEQUENCE [LARGE SCALE GENOMIC DNA]</scope>
    <source>
        <strain evidence="1 2">3_1_12</strain>
    </source>
</reference>
<dbReference type="Proteomes" id="UP000005101">
    <property type="component" value="Unassembled WGS sequence"/>
</dbReference>
<organism evidence="1 2">
    <name type="scientific">Bacteroides fragilis 3_1_12</name>
    <dbReference type="NCBI Taxonomy" id="457424"/>
    <lineage>
        <taxon>Bacteria</taxon>
        <taxon>Pseudomonadati</taxon>
        <taxon>Bacteroidota</taxon>
        <taxon>Bacteroidia</taxon>
        <taxon>Bacteroidales</taxon>
        <taxon>Bacteroidaceae</taxon>
        <taxon>Bacteroides</taxon>
    </lineage>
</organism>
<protein>
    <recommendedName>
        <fullName evidence="3">Transcriptional regulator</fullName>
    </recommendedName>
</protein>
<accession>A0ABN0BID5</accession>
<sequence>MEPKGFEFKKLFANGMIDFSRFFYGFYIGEEDILKRPLTKLMQDFAKKMGLLVDK</sequence>
<evidence type="ECO:0008006" key="3">
    <source>
        <dbReference type="Google" id="ProtNLM"/>
    </source>
</evidence>
<keyword evidence="2" id="KW-1185">Reference proteome</keyword>
<dbReference type="EMBL" id="EQ973213">
    <property type="protein sequence ID" value="EFR52583.1"/>
    <property type="molecule type" value="Genomic_DNA"/>
</dbReference>
<gene>
    <name evidence="1" type="ORF">BFAG_01278</name>
</gene>
<evidence type="ECO:0000313" key="1">
    <source>
        <dbReference type="EMBL" id="EFR52583.1"/>
    </source>
</evidence>
<name>A0ABN0BID5_BACFG</name>
<proteinExistence type="predicted"/>
<evidence type="ECO:0000313" key="2">
    <source>
        <dbReference type="Proteomes" id="UP000005101"/>
    </source>
</evidence>